<evidence type="ECO:0000256" key="5">
    <source>
        <dbReference type="ARBA" id="ARBA00023163"/>
    </source>
</evidence>
<keyword evidence="8" id="KW-1185">Reference proteome</keyword>
<name>A0A0K1PKU1_9BACT</name>
<dbReference type="InterPro" id="IPR039425">
    <property type="entry name" value="RNA_pol_sigma-70-like"/>
</dbReference>
<dbReference type="OrthoDB" id="5503745at2"/>
<accession>A0A0K1PKU1</accession>
<dbReference type="RefSeq" id="WP_146645798.1">
    <property type="nucleotide sequence ID" value="NZ_CP012333.1"/>
</dbReference>
<dbReference type="Proteomes" id="UP000064967">
    <property type="component" value="Chromosome"/>
</dbReference>
<dbReference type="KEGG" id="llu:AKJ09_00822"/>
<keyword evidence="3" id="KW-0731">Sigma factor</keyword>
<dbReference type="Pfam" id="PF08281">
    <property type="entry name" value="Sigma70_r4_2"/>
    <property type="match status" value="1"/>
</dbReference>
<dbReference type="InterPro" id="IPR014284">
    <property type="entry name" value="RNA_pol_sigma-70_dom"/>
</dbReference>
<comment type="similarity">
    <text evidence="1">Belongs to the sigma-70 factor family. ECF subfamily.</text>
</comment>
<keyword evidence="2" id="KW-0805">Transcription regulation</keyword>
<dbReference type="InterPro" id="IPR036388">
    <property type="entry name" value="WH-like_DNA-bd_sf"/>
</dbReference>
<gene>
    <name evidence="7" type="ORF">AKJ09_00822</name>
</gene>
<evidence type="ECO:0000313" key="8">
    <source>
        <dbReference type="Proteomes" id="UP000064967"/>
    </source>
</evidence>
<dbReference type="InterPro" id="IPR013325">
    <property type="entry name" value="RNA_pol_sigma_r2"/>
</dbReference>
<evidence type="ECO:0000313" key="7">
    <source>
        <dbReference type="EMBL" id="AKU94158.1"/>
    </source>
</evidence>
<sequence length="182" mass="20307">MSPVSEALVLEEPLDVVGRMIRSERVELVHVARREGLGSEDAIDAVHDALCTFLKLAQRKELPEDPAALPAFVAGIVRNAARNKRRLHHVARPHHDVDAIDRITGTDDELATDTMVELAEEHVRLRACVDRLCDTQKAVVTLRLLEEQRGEDVATTLGISRGYVDVLLHRAKHSLRACMMED</sequence>
<dbReference type="SUPFAM" id="SSF88659">
    <property type="entry name" value="Sigma3 and sigma4 domains of RNA polymerase sigma factors"/>
    <property type="match status" value="1"/>
</dbReference>
<dbReference type="AlphaFoldDB" id="A0A0K1PKU1"/>
<reference evidence="7 8" key="1">
    <citation type="submission" date="2015-08" db="EMBL/GenBank/DDBJ databases">
        <authorList>
            <person name="Babu N.S."/>
            <person name="Beckwith C.J."/>
            <person name="Beseler K.G."/>
            <person name="Brison A."/>
            <person name="Carone J.V."/>
            <person name="Caskin T.P."/>
            <person name="Diamond M."/>
            <person name="Durham M.E."/>
            <person name="Foxe J.M."/>
            <person name="Go M."/>
            <person name="Henderson B.A."/>
            <person name="Jones I.B."/>
            <person name="McGettigan J.A."/>
            <person name="Micheletti S.J."/>
            <person name="Nasrallah M.E."/>
            <person name="Ortiz D."/>
            <person name="Piller C.R."/>
            <person name="Privatt S.R."/>
            <person name="Schneider S.L."/>
            <person name="Sharp S."/>
            <person name="Smith T.C."/>
            <person name="Stanton J.D."/>
            <person name="Ullery H.E."/>
            <person name="Wilson R.J."/>
            <person name="Serrano M.G."/>
            <person name="Buck G."/>
            <person name="Lee V."/>
            <person name="Wang Y."/>
            <person name="Carvalho R."/>
            <person name="Voegtly L."/>
            <person name="Shi R."/>
            <person name="Duckworth R."/>
            <person name="Johnson A."/>
            <person name="Loviza R."/>
            <person name="Walstead R."/>
            <person name="Shah Z."/>
            <person name="Kiflezghi M."/>
            <person name="Wade K."/>
            <person name="Ball S.L."/>
            <person name="Bradley K.W."/>
            <person name="Asai D.J."/>
            <person name="Bowman C.A."/>
            <person name="Russell D.A."/>
            <person name="Pope W.H."/>
            <person name="Jacobs-Sera D."/>
            <person name="Hendrix R.W."/>
            <person name="Hatfull G.F."/>
        </authorList>
    </citation>
    <scope>NUCLEOTIDE SEQUENCE [LARGE SCALE GENOMIC DNA]</scope>
    <source>
        <strain evidence="7 8">DSM 27648</strain>
    </source>
</reference>
<dbReference type="Gene3D" id="1.10.10.10">
    <property type="entry name" value="Winged helix-like DNA-binding domain superfamily/Winged helix DNA-binding domain"/>
    <property type="match status" value="1"/>
</dbReference>
<evidence type="ECO:0000256" key="2">
    <source>
        <dbReference type="ARBA" id="ARBA00023015"/>
    </source>
</evidence>
<dbReference type="InterPro" id="IPR013249">
    <property type="entry name" value="RNA_pol_sigma70_r4_t2"/>
</dbReference>
<dbReference type="GO" id="GO:0006352">
    <property type="term" value="P:DNA-templated transcription initiation"/>
    <property type="evidence" value="ECO:0007669"/>
    <property type="project" value="InterPro"/>
</dbReference>
<dbReference type="EMBL" id="CP012333">
    <property type="protein sequence ID" value="AKU94158.1"/>
    <property type="molecule type" value="Genomic_DNA"/>
</dbReference>
<evidence type="ECO:0000256" key="3">
    <source>
        <dbReference type="ARBA" id="ARBA00023082"/>
    </source>
</evidence>
<proteinExistence type="inferred from homology"/>
<keyword evidence="4" id="KW-0238">DNA-binding</keyword>
<protein>
    <submittedName>
        <fullName evidence="7">RNA polymerase, sigma-24 subunit, ECF subfamily</fullName>
    </submittedName>
</protein>
<dbReference type="PANTHER" id="PTHR43133">
    <property type="entry name" value="RNA POLYMERASE ECF-TYPE SIGMA FACTO"/>
    <property type="match status" value="1"/>
</dbReference>
<evidence type="ECO:0000256" key="1">
    <source>
        <dbReference type="ARBA" id="ARBA00010641"/>
    </source>
</evidence>
<feature type="domain" description="RNA polymerase sigma factor 70 region 4 type 2" evidence="6">
    <location>
        <begin position="123"/>
        <end position="172"/>
    </location>
</feature>
<dbReference type="SUPFAM" id="SSF88946">
    <property type="entry name" value="Sigma2 domain of RNA polymerase sigma factors"/>
    <property type="match status" value="1"/>
</dbReference>
<dbReference type="Gene3D" id="1.10.1740.10">
    <property type="match status" value="1"/>
</dbReference>
<dbReference type="PANTHER" id="PTHR43133:SF8">
    <property type="entry name" value="RNA POLYMERASE SIGMA FACTOR HI_1459-RELATED"/>
    <property type="match status" value="1"/>
</dbReference>
<organism evidence="7 8">
    <name type="scientific">Labilithrix luteola</name>
    <dbReference type="NCBI Taxonomy" id="1391654"/>
    <lineage>
        <taxon>Bacteria</taxon>
        <taxon>Pseudomonadati</taxon>
        <taxon>Myxococcota</taxon>
        <taxon>Polyangia</taxon>
        <taxon>Polyangiales</taxon>
        <taxon>Labilitrichaceae</taxon>
        <taxon>Labilithrix</taxon>
    </lineage>
</organism>
<dbReference type="NCBIfam" id="TIGR02937">
    <property type="entry name" value="sigma70-ECF"/>
    <property type="match status" value="1"/>
</dbReference>
<dbReference type="InterPro" id="IPR013324">
    <property type="entry name" value="RNA_pol_sigma_r3/r4-like"/>
</dbReference>
<keyword evidence="5" id="KW-0804">Transcription</keyword>
<dbReference type="GO" id="GO:0016987">
    <property type="term" value="F:sigma factor activity"/>
    <property type="evidence" value="ECO:0007669"/>
    <property type="project" value="UniProtKB-KW"/>
</dbReference>
<evidence type="ECO:0000259" key="6">
    <source>
        <dbReference type="Pfam" id="PF08281"/>
    </source>
</evidence>
<dbReference type="GO" id="GO:0003677">
    <property type="term" value="F:DNA binding"/>
    <property type="evidence" value="ECO:0007669"/>
    <property type="project" value="UniProtKB-KW"/>
</dbReference>
<evidence type="ECO:0000256" key="4">
    <source>
        <dbReference type="ARBA" id="ARBA00023125"/>
    </source>
</evidence>